<sequence length="573" mass="65326">MIHRAVGTVYTNCVLFLLIWSVNGLEEIFGDFETLTSGQGWYYKGCTVDLNTDSFTGHHSLHVINRQAAWGGIYFDVSVKPTTNYYFRARIKLLNLSPGKLTSNVQVTTLVNSTEHGSQHPKLGEVRFMQPNVWQEIGGDFTTPSDVTGVSVYVQLHDIDVNYLLDSAVFNEVPALSSTWRQDSDILIDKLRKDDIQIRVQEESGSSNLTVELQQLKSEFAFGSAVNAEYIVNPNYKGYQDFFYDTFEWGVLENKLKWKQMEWSHGHVNHDVASNAINAMVEKGTKLRAHNIFWGIEKNIPKWQSSIPDDQIKGTLVDRLNDIVPFTKRKVEHWDVNNENLHGNYYEEKTGDVNLTMWMFRETRKLDPNVKLFLNDFAVVNERYFGEAYYNQGMMFKTTPDVPIYGIGVQSHLKTHVDPEVLKFRLDRLARIGLPIWITELDISNYDVNAKADYLEDVLRLYFSYPSIDGIMFWGFWSGRISKPAAALADGSPNNVKANPAGERLRKLIKQDWRTNESKSLSSGSTTIRAFRGDYSLKLLKNGHIIHSENFTLSKGGRYLDLHLAGSTVSIIG</sequence>
<feature type="active site" description="Nucleophile" evidence="7">
    <location>
        <position position="440"/>
    </location>
</feature>
<keyword evidence="8" id="KW-0732">Signal</keyword>
<dbReference type="Pfam" id="PF00331">
    <property type="entry name" value="Glyco_hydro_10"/>
    <property type="match status" value="1"/>
</dbReference>
<dbReference type="InterPro" id="IPR001000">
    <property type="entry name" value="GH10_dom"/>
</dbReference>
<dbReference type="InterPro" id="IPR044846">
    <property type="entry name" value="GH10"/>
</dbReference>
<evidence type="ECO:0000256" key="2">
    <source>
        <dbReference type="ARBA" id="ARBA00022737"/>
    </source>
</evidence>
<feature type="chain" id="PRO_5043004213" description="GH10 domain-containing protein" evidence="8">
    <location>
        <begin position="25"/>
        <end position="573"/>
    </location>
</feature>
<keyword evidence="4" id="KW-0119">Carbohydrate metabolism</keyword>
<keyword evidence="6" id="KW-0624">Polysaccharide degradation</keyword>
<dbReference type="PRINTS" id="PR00134">
    <property type="entry name" value="GLHYDRLASE10"/>
</dbReference>
<dbReference type="InterPro" id="IPR003305">
    <property type="entry name" value="CenC_carb-bd"/>
</dbReference>
<gene>
    <name evidence="10" type="ORF">SNE40_000921</name>
</gene>
<dbReference type="Proteomes" id="UP001347796">
    <property type="component" value="Unassembled WGS sequence"/>
</dbReference>
<evidence type="ECO:0000256" key="3">
    <source>
        <dbReference type="ARBA" id="ARBA00022801"/>
    </source>
</evidence>
<organism evidence="10 11">
    <name type="scientific">Patella caerulea</name>
    <name type="common">Rayed Mediterranean limpet</name>
    <dbReference type="NCBI Taxonomy" id="87958"/>
    <lineage>
        <taxon>Eukaryota</taxon>
        <taxon>Metazoa</taxon>
        <taxon>Spiralia</taxon>
        <taxon>Lophotrochozoa</taxon>
        <taxon>Mollusca</taxon>
        <taxon>Gastropoda</taxon>
        <taxon>Patellogastropoda</taxon>
        <taxon>Patelloidea</taxon>
        <taxon>Patellidae</taxon>
        <taxon>Patella</taxon>
    </lineage>
</organism>
<proteinExistence type="inferred from homology"/>
<evidence type="ECO:0000313" key="10">
    <source>
        <dbReference type="EMBL" id="KAK6195506.1"/>
    </source>
</evidence>
<evidence type="ECO:0000256" key="8">
    <source>
        <dbReference type="SAM" id="SignalP"/>
    </source>
</evidence>
<evidence type="ECO:0000256" key="5">
    <source>
        <dbReference type="ARBA" id="ARBA00023295"/>
    </source>
</evidence>
<dbReference type="SMART" id="SM00633">
    <property type="entry name" value="Glyco_10"/>
    <property type="match status" value="1"/>
</dbReference>
<dbReference type="InterPro" id="IPR008979">
    <property type="entry name" value="Galactose-bd-like_sf"/>
</dbReference>
<dbReference type="Gene3D" id="3.20.20.80">
    <property type="entry name" value="Glycosidases"/>
    <property type="match status" value="1"/>
</dbReference>
<dbReference type="SUPFAM" id="SSF51445">
    <property type="entry name" value="(Trans)glycosidases"/>
    <property type="match status" value="1"/>
</dbReference>
<evidence type="ECO:0000313" key="11">
    <source>
        <dbReference type="Proteomes" id="UP001347796"/>
    </source>
</evidence>
<evidence type="ECO:0000256" key="7">
    <source>
        <dbReference type="PROSITE-ProRule" id="PRU10061"/>
    </source>
</evidence>
<keyword evidence="11" id="KW-1185">Reference proteome</keyword>
<dbReference type="PANTHER" id="PTHR31490">
    <property type="entry name" value="GLYCOSYL HYDROLASE"/>
    <property type="match status" value="1"/>
</dbReference>
<dbReference type="GO" id="GO:0031176">
    <property type="term" value="F:endo-1,4-beta-xylanase activity"/>
    <property type="evidence" value="ECO:0007669"/>
    <property type="project" value="UniProtKB-ARBA"/>
</dbReference>
<name>A0AAN8Q2A6_PATCE</name>
<dbReference type="PROSITE" id="PS00591">
    <property type="entry name" value="GH10_1"/>
    <property type="match status" value="1"/>
</dbReference>
<dbReference type="EMBL" id="JAZGQO010000001">
    <property type="protein sequence ID" value="KAK6195506.1"/>
    <property type="molecule type" value="Genomic_DNA"/>
</dbReference>
<dbReference type="InterPro" id="IPR031158">
    <property type="entry name" value="GH10_AS"/>
</dbReference>
<evidence type="ECO:0000256" key="1">
    <source>
        <dbReference type="ARBA" id="ARBA00007495"/>
    </source>
</evidence>
<reference evidence="10 11" key="1">
    <citation type="submission" date="2024-01" db="EMBL/GenBank/DDBJ databases">
        <title>The genome of the rayed Mediterranean limpet Patella caerulea (Linnaeus, 1758).</title>
        <authorList>
            <person name="Anh-Thu Weber A."/>
            <person name="Halstead-Nussloch G."/>
        </authorList>
    </citation>
    <scope>NUCLEOTIDE SEQUENCE [LARGE SCALE GENOMIC DNA]</scope>
    <source>
        <strain evidence="10">AATW-2023a</strain>
        <tissue evidence="10">Whole specimen</tissue>
    </source>
</reference>
<dbReference type="Pfam" id="PF02018">
    <property type="entry name" value="CBM_4_9"/>
    <property type="match status" value="1"/>
</dbReference>
<accession>A0AAN8Q2A6</accession>
<feature type="domain" description="GH10" evidence="9">
    <location>
        <begin position="206"/>
        <end position="508"/>
    </location>
</feature>
<comment type="caution">
    <text evidence="10">The sequence shown here is derived from an EMBL/GenBank/DDBJ whole genome shotgun (WGS) entry which is preliminary data.</text>
</comment>
<dbReference type="InterPro" id="IPR017853">
    <property type="entry name" value="GH"/>
</dbReference>
<dbReference type="SUPFAM" id="SSF49785">
    <property type="entry name" value="Galactose-binding domain-like"/>
    <property type="match status" value="1"/>
</dbReference>
<protein>
    <recommendedName>
        <fullName evidence="9">GH10 domain-containing protein</fullName>
    </recommendedName>
</protein>
<keyword evidence="2" id="KW-0677">Repeat</keyword>
<keyword evidence="3" id="KW-0378">Hydrolase</keyword>
<dbReference type="GO" id="GO:0000272">
    <property type="term" value="P:polysaccharide catabolic process"/>
    <property type="evidence" value="ECO:0007669"/>
    <property type="project" value="UniProtKB-KW"/>
</dbReference>
<dbReference type="PANTHER" id="PTHR31490:SF1">
    <property type="entry name" value="ENDO-1,4-BETA-XYLANASE 1"/>
    <property type="match status" value="1"/>
</dbReference>
<evidence type="ECO:0000256" key="4">
    <source>
        <dbReference type="ARBA" id="ARBA00023277"/>
    </source>
</evidence>
<dbReference type="PROSITE" id="PS51760">
    <property type="entry name" value="GH10_2"/>
    <property type="match status" value="1"/>
</dbReference>
<evidence type="ECO:0000256" key="6">
    <source>
        <dbReference type="ARBA" id="ARBA00023326"/>
    </source>
</evidence>
<dbReference type="Gene3D" id="2.60.120.260">
    <property type="entry name" value="Galactose-binding domain-like"/>
    <property type="match status" value="1"/>
</dbReference>
<feature type="signal peptide" evidence="8">
    <location>
        <begin position="1"/>
        <end position="24"/>
    </location>
</feature>
<comment type="similarity">
    <text evidence="1">Belongs to the glycosyl hydrolase 10 (cellulase F) family.</text>
</comment>
<keyword evidence="5" id="KW-0326">Glycosidase</keyword>
<dbReference type="AlphaFoldDB" id="A0AAN8Q2A6"/>
<evidence type="ECO:0000259" key="9">
    <source>
        <dbReference type="PROSITE" id="PS51760"/>
    </source>
</evidence>